<dbReference type="PANTHER" id="PTHR47331:SF2">
    <property type="match status" value="1"/>
</dbReference>
<evidence type="ECO:0000313" key="3">
    <source>
        <dbReference type="Proteomes" id="UP000001070"/>
    </source>
</evidence>
<dbReference type="OMA" id="TRENYWI"/>
<accession>B4K2C8</accession>
<keyword evidence="3" id="KW-1185">Reference proteome</keyword>
<reference evidence="2 3" key="1">
    <citation type="journal article" date="2007" name="Nature">
        <title>Evolution of genes and genomes on the Drosophila phylogeny.</title>
        <authorList>
            <consortium name="Drosophila 12 Genomes Consortium"/>
            <person name="Clark A.G."/>
            <person name="Eisen M.B."/>
            <person name="Smith D.R."/>
            <person name="Bergman C.M."/>
            <person name="Oliver B."/>
            <person name="Markow T.A."/>
            <person name="Kaufman T.C."/>
            <person name="Kellis M."/>
            <person name="Gelbart W."/>
            <person name="Iyer V.N."/>
            <person name="Pollard D.A."/>
            <person name="Sackton T.B."/>
            <person name="Larracuente A.M."/>
            <person name="Singh N.D."/>
            <person name="Abad J.P."/>
            <person name="Abt D.N."/>
            <person name="Adryan B."/>
            <person name="Aguade M."/>
            <person name="Akashi H."/>
            <person name="Anderson W.W."/>
            <person name="Aquadro C.F."/>
            <person name="Ardell D.H."/>
            <person name="Arguello R."/>
            <person name="Artieri C.G."/>
            <person name="Barbash D.A."/>
            <person name="Barker D."/>
            <person name="Barsanti P."/>
            <person name="Batterham P."/>
            <person name="Batzoglou S."/>
            <person name="Begun D."/>
            <person name="Bhutkar A."/>
            <person name="Blanco E."/>
            <person name="Bosak S.A."/>
            <person name="Bradley R.K."/>
            <person name="Brand A.D."/>
            <person name="Brent M.R."/>
            <person name="Brooks A.N."/>
            <person name="Brown R.H."/>
            <person name="Butlin R.K."/>
            <person name="Caggese C."/>
            <person name="Calvi B.R."/>
            <person name="Bernardo de Carvalho A."/>
            <person name="Caspi A."/>
            <person name="Castrezana S."/>
            <person name="Celniker S.E."/>
            <person name="Chang J.L."/>
            <person name="Chapple C."/>
            <person name="Chatterji S."/>
            <person name="Chinwalla A."/>
            <person name="Civetta A."/>
            <person name="Clifton S.W."/>
            <person name="Comeron J.M."/>
            <person name="Costello J.C."/>
            <person name="Coyne J.A."/>
            <person name="Daub J."/>
            <person name="David R.G."/>
            <person name="Delcher A.L."/>
            <person name="Delehaunty K."/>
            <person name="Do C.B."/>
            <person name="Ebling H."/>
            <person name="Edwards K."/>
            <person name="Eickbush T."/>
            <person name="Evans J.D."/>
            <person name="Filipski A."/>
            <person name="Findeiss S."/>
            <person name="Freyhult E."/>
            <person name="Fulton L."/>
            <person name="Fulton R."/>
            <person name="Garcia A.C."/>
            <person name="Gardiner A."/>
            <person name="Garfield D.A."/>
            <person name="Garvin B.E."/>
            <person name="Gibson G."/>
            <person name="Gilbert D."/>
            <person name="Gnerre S."/>
            <person name="Godfrey J."/>
            <person name="Good R."/>
            <person name="Gotea V."/>
            <person name="Gravely B."/>
            <person name="Greenberg A.J."/>
            <person name="Griffiths-Jones S."/>
            <person name="Gross S."/>
            <person name="Guigo R."/>
            <person name="Gustafson E.A."/>
            <person name="Haerty W."/>
            <person name="Hahn M.W."/>
            <person name="Halligan D.L."/>
            <person name="Halpern A.L."/>
            <person name="Halter G.M."/>
            <person name="Han M.V."/>
            <person name="Heger A."/>
            <person name="Hillier L."/>
            <person name="Hinrichs A.S."/>
            <person name="Holmes I."/>
            <person name="Hoskins R.A."/>
            <person name="Hubisz M.J."/>
            <person name="Hultmark D."/>
            <person name="Huntley M.A."/>
            <person name="Jaffe D.B."/>
            <person name="Jagadeeshan S."/>
            <person name="Jeck W.R."/>
            <person name="Johnson J."/>
            <person name="Jones C.D."/>
            <person name="Jordan W.C."/>
            <person name="Karpen G.H."/>
            <person name="Kataoka E."/>
            <person name="Keightley P.D."/>
            <person name="Kheradpour P."/>
            <person name="Kirkness E.F."/>
            <person name="Koerich L.B."/>
            <person name="Kristiansen K."/>
            <person name="Kudrna D."/>
            <person name="Kulathinal R.J."/>
            <person name="Kumar S."/>
            <person name="Kwok R."/>
            <person name="Lander E."/>
            <person name="Langley C.H."/>
            <person name="Lapoint R."/>
            <person name="Lazzaro B.P."/>
            <person name="Lee S.J."/>
            <person name="Levesque L."/>
            <person name="Li R."/>
            <person name="Lin C.F."/>
            <person name="Lin M.F."/>
            <person name="Lindblad-Toh K."/>
            <person name="Llopart A."/>
            <person name="Long M."/>
            <person name="Low L."/>
            <person name="Lozovsky E."/>
            <person name="Lu J."/>
            <person name="Luo M."/>
            <person name="Machado C.A."/>
            <person name="Makalowski W."/>
            <person name="Marzo M."/>
            <person name="Matsuda M."/>
            <person name="Matzkin L."/>
            <person name="McAllister B."/>
            <person name="McBride C.S."/>
            <person name="McKernan B."/>
            <person name="McKernan K."/>
            <person name="Mendez-Lago M."/>
            <person name="Minx P."/>
            <person name="Mollenhauer M.U."/>
            <person name="Montooth K."/>
            <person name="Mount S.M."/>
            <person name="Mu X."/>
            <person name="Myers E."/>
            <person name="Negre B."/>
            <person name="Newfeld S."/>
            <person name="Nielsen R."/>
            <person name="Noor M.A."/>
            <person name="O'Grady P."/>
            <person name="Pachter L."/>
            <person name="Papaceit M."/>
            <person name="Parisi M.J."/>
            <person name="Parisi M."/>
            <person name="Parts L."/>
            <person name="Pedersen J.S."/>
            <person name="Pesole G."/>
            <person name="Phillippy A.M."/>
            <person name="Ponting C.P."/>
            <person name="Pop M."/>
            <person name="Porcelli D."/>
            <person name="Powell J.R."/>
            <person name="Prohaska S."/>
            <person name="Pruitt K."/>
            <person name="Puig M."/>
            <person name="Quesneville H."/>
            <person name="Ram K.R."/>
            <person name="Rand D."/>
            <person name="Rasmussen M.D."/>
            <person name="Reed L.K."/>
            <person name="Reenan R."/>
            <person name="Reily A."/>
            <person name="Remington K.A."/>
            <person name="Rieger T.T."/>
            <person name="Ritchie M.G."/>
            <person name="Robin C."/>
            <person name="Rogers Y.H."/>
            <person name="Rohde C."/>
            <person name="Rozas J."/>
            <person name="Rubenfield M.J."/>
            <person name="Ruiz A."/>
            <person name="Russo S."/>
            <person name="Salzberg S.L."/>
            <person name="Sanchez-Gracia A."/>
            <person name="Saranga D.J."/>
            <person name="Sato H."/>
            <person name="Schaeffer S.W."/>
            <person name="Schatz M.C."/>
            <person name="Schlenke T."/>
            <person name="Schwartz R."/>
            <person name="Segarra C."/>
            <person name="Singh R.S."/>
            <person name="Sirot L."/>
            <person name="Sirota M."/>
            <person name="Sisneros N.B."/>
            <person name="Smith C.D."/>
            <person name="Smith T.F."/>
            <person name="Spieth J."/>
            <person name="Stage D.E."/>
            <person name="Stark A."/>
            <person name="Stephan W."/>
            <person name="Strausberg R.L."/>
            <person name="Strempel S."/>
            <person name="Sturgill D."/>
            <person name="Sutton G."/>
            <person name="Sutton G.G."/>
            <person name="Tao W."/>
            <person name="Teichmann S."/>
            <person name="Tobari Y.N."/>
            <person name="Tomimura Y."/>
            <person name="Tsolas J.M."/>
            <person name="Valente V.L."/>
            <person name="Venter E."/>
            <person name="Venter J.C."/>
            <person name="Vicario S."/>
            <person name="Vieira F.G."/>
            <person name="Vilella A.J."/>
            <person name="Villasante A."/>
            <person name="Walenz B."/>
            <person name="Wang J."/>
            <person name="Wasserman M."/>
            <person name="Watts T."/>
            <person name="Wilson D."/>
            <person name="Wilson R.K."/>
            <person name="Wing R.A."/>
            <person name="Wolfner M.F."/>
            <person name="Wong A."/>
            <person name="Wong G.K."/>
            <person name="Wu C.I."/>
            <person name="Wu G."/>
            <person name="Yamamoto D."/>
            <person name="Yang H.P."/>
            <person name="Yang S.P."/>
            <person name="Yorke J.A."/>
            <person name="Yoshida K."/>
            <person name="Zdobnov E."/>
            <person name="Zhang P."/>
            <person name="Zhang Y."/>
            <person name="Zimin A.V."/>
            <person name="Baldwin J."/>
            <person name="Abdouelleil A."/>
            <person name="Abdulkadir J."/>
            <person name="Abebe A."/>
            <person name="Abera B."/>
            <person name="Abreu J."/>
            <person name="Acer S.C."/>
            <person name="Aftuck L."/>
            <person name="Alexander A."/>
            <person name="An P."/>
            <person name="Anderson E."/>
            <person name="Anderson S."/>
            <person name="Arachi H."/>
            <person name="Azer M."/>
            <person name="Bachantsang P."/>
            <person name="Barry A."/>
            <person name="Bayul T."/>
            <person name="Berlin A."/>
            <person name="Bessette D."/>
            <person name="Bloom T."/>
            <person name="Blye J."/>
            <person name="Boguslavskiy L."/>
            <person name="Bonnet C."/>
            <person name="Boukhgalter B."/>
            <person name="Bourzgui I."/>
            <person name="Brown A."/>
            <person name="Cahill P."/>
            <person name="Channer S."/>
            <person name="Cheshatsang Y."/>
            <person name="Chuda L."/>
            <person name="Citroen M."/>
            <person name="Collymore A."/>
            <person name="Cooke P."/>
            <person name="Costello M."/>
            <person name="D'Aco K."/>
            <person name="Daza R."/>
            <person name="De Haan G."/>
            <person name="DeGray S."/>
            <person name="DeMaso C."/>
            <person name="Dhargay N."/>
            <person name="Dooley K."/>
            <person name="Dooley E."/>
            <person name="Doricent M."/>
            <person name="Dorje P."/>
            <person name="Dorjee K."/>
            <person name="Dupes A."/>
            <person name="Elong R."/>
            <person name="Falk J."/>
            <person name="Farina A."/>
            <person name="Faro S."/>
            <person name="Ferguson D."/>
            <person name="Fisher S."/>
            <person name="Foley C.D."/>
            <person name="Franke A."/>
            <person name="Friedrich D."/>
            <person name="Gadbois L."/>
            <person name="Gearin G."/>
            <person name="Gearin C.R."/>
            <person name="Giannoukos G."/>
            <person name="Goode T."/>
            <person name="Graham J."/>
            <person name="Grandbois E."/>
            <person name="Grewal S."/>
            <person name="Gyaltsen K."/>
            <person name="Hafez N."/>
            <person name="Hagos B."/>
            <person name="Hall J."/>
            <person name="Henson C."/>
            <person name="Hollinger A."/>
            <person name="Honan T."/>
            <person name="Huard M.D."/>
            <person name="Hughes L."/>
            <person name="Hurhula B."/>
            <person name="Husby M.E."/>
            <person name="Kamat A."/>
            <person name="Kanga B."/>
            <person name="Kashin S."/>
            <person name="Khazanovich D."/>
            <person name="Kisner P."/>
            <person name="Lance K."/>
            <person name="Lara M."/>
            <person name="Lee W."/>
            <person name="Lennon N."/>
            <person name="Letendre F."/>
            <person name="LeVine R."/>
            <person name="Lipovsky A."/>
            <person name="Liu X."/>
            <person name="Liu J."/>
            <person name="Liu S."/>
            <person name="Lokyitsang T."/>
            <person name="Lokyitsang Y."/>
            <person name="Lubonja R."/>
            <person name="Lui A."/>
            <person name="MacDonald P."/>
            <person name="Magnisalis V."/>
            <person name="Maru K."/>
            <person name="Matthews C."/>
            <person name="McCusker W."/>
            <person name="McDonough S."/>
            <person name="Mehta T."/>
            <person name="Meldrim J."/>
            <person name="Meneus L."/>
            <person name="Mihai O."/>
            <person name="Mihalev A."/>
            <person name="Mihova T."/>
            <person name="Mittelman R."/>
            <person name="Mlenga V."/>
            <person name="Montmayeur A."/>
            <person name="Mulrain L."/>
            <person name="Navidi A."/>
            <person name="Naylor J."/>
            <person name="Negash T."/>
            <person name="Nguyen T."/>
            <person name="Nguyen N."/>
            <person name="Nicol R."/>
            <person name="Norbu C."/>
            <person name="Norbu N."/>
            <person name="Novod N."/>
            <person name="O'Neill B."/>
            <person name="Osman S."/>
            <person name="Markiewicz E."/>
            <person name="Oyono O.L."/>
            <person name="Patti C."/>
            <person name="Phunkhang P."/>
            <person name="Pierre F."/>
            <person name="Priest M."/>
            <person name="Raghuraman S."/>
            <person name="Rege F."/>
            <person name="Reyes R."/>
            <person name="Rise C."/>
            <person name="Rogov P."/>
            <person name="Ross K."/>
            <person name="Ryan E."/>
            <person name="Settipalli S."/>
            <person name="Shea T."/>
            <person name="Sherpa N."/>
            <person name="Shi L."/>
            <person name="Shih D."/>
            <person name="Sparrow T."/>
            <person name="Spaulding J."/>
            <person name="Stalker J."/>
            <person name="Stange-Thomann N."/>
            <person name="Stavropoulos S."/>
            <person name="Stone C."/>
            <person name="Strader C."/>
            <person name="Tesfaye S."/>
            <person name="Thomson T."/>
            <person name="Thoulutsang Y."/>
            <person name="Thoulutsang D."/>
            <person name="Topham K."/>
            <person name="Topping I."/>
            <person name="Tsamla T."/>
            <person name="Vassiliev H."/>
            <person name="Vo A."/>
            <person name="Wangchuk T."/>
            <person name="Wangdi T."/>
            <person name="Weiand M."/>
            <person name="Wilkinson J."/>
            <person name="Wilson A."/>
            <person name="Yadav S."/>
            <person name="Young G."/>
            <person name="Yu Q."/>
            <person name="Zembek L."/>
            <person name="Zhong D."/>
            <person name="Zimmer A."/>
            <person name="Zwirko Z."/>
            <person name="Jaffe D.B."/>
            <person name="Alvarez P."/>
            <person name="Brockman W."/>
            <person name="Butler J."/>
            <person name="Chin C."/>
            <person name="Gnerre S."/>
            <person name="Grabherr M."/>
            <person name="Kleber M."/>
            <person name="Mauceli E."/>
            <person name="MacCallum I."/>
        </authorList>
    </citation>
    <scope>NUCLEOTIDE SEQUENCE [LARGE SCALE GENOMIC DNA]</scope>
    <source>
        <strain evidence="3">Tucson 15287-2541.00</strain>
    </source>
</reference>
<dbReference type="Proteomes" id="UP000001070">
    <property type="component" value="Unassembled WGS sequence"/>
</dbReference>
<protein>
    <submittedName>
        <fullName evidence="2">GH23680</fullName>
    </submittedName>
</protein>
<dbReference type="PANTHER" id="PTHR47331">
    <property type="entry name" value="PHD-TYPE DOMAIN-CONTAINING PROTEIN"/>
    <property type="match status" value="1"/>
</dbReference>
<dbReference type="AlphaFoldDB" id="B4K2C8"/>
<dbReference type="HOGENOM" id="CLU_1112309_0_0_1"/>
<feature type="domain" description="Integrase zinc-binding" evidence="1">
    <location>
        <begin position="126"/>
        <end position="173"/>
    </location>
</feature>
<name>B4K2C8_DROGR</name>
<dbReference type="Gene3D" id="1.10.340.70">
    <property type="match status" value="1"/>
</dbReference>
<organism evidence="3">
    <name type="scientific">Drosophila grimshawi</name>
    <name type="common">Hawaiian fruit fly</name>
    <name type="synonym">Idiomyia grimshawi</name>
    <dbReference type="NCBI Taxonomy" id="7222"/>
    <lineage>
        <taxon>Eukaryota</taxon>
        <taxon>Metazoa</taxon>
        <taxon>Ecdysozoa</taxon>
        <taxon>Arthropoda</taxon>
        <taxon>Hexapoda</taxon>
        <taxon>Insecta</taxon>
        <taxon>Pterygota</taxon>
        <taxon>Neoptera</taxon>
        <taxon>Endopterygota</taxon>
        <taxon>Diptera</taxon>
        <taxon>Brachycera</taxon>
        <taxon>Muscomorpha</taxon>
        <taxon>Ephydroidea</taxon>
        <taxon>Drosophilidae</taxon>
        <taxon>Drosophila</taxon>
        <taxon>Hawaiian Drosophila</taxon>
    </lineage>
</organism>
<dbReference type="Pfam" id="PF17921">
    <property type="entry name" value="Integrase_H2C2"/>
    <property type="match status" value="1"/>
</dbReference>
<dbReference type="OrthoDB" id="7865282at2759"/>
<dbReference type="InParanoid" id="B4K2C8"/>
<dbReference type="EMBL" id="CH918949">
    <property type="protein sequence ID" value="EDW04696.1"/>
    <property type="molecule type" value="Genomic_DNA"/>
</dbReference>
<dbReference type="PhylomeDB" id="B4K2C8"/>
<sequence>MDRNHVLEKLANISSYNRCVRTIAYMLRFVQITHMKRKFETTLSSEELRNASYCIIWNIQHVEDIRQLQKDQPLRSHLKFLNPFLDRSTGFSLIRVGGRLDSVEFENFEKHPILLPSKSHFVWIYVRHLHLRNCHAGPKALVALIRLVYWIVNARDLARRIVRTCMACVRYKPKLERQLMGTPIPTLWYRLLWANKYVCSHTRKGSHKILLGRIHLFGIQGSAHRSGLSIIHEGILGCTQTNGCSASAAH</sequence>
<evidence type="ECO:0000313" key="2">
    <source>
        <dbReference type="EMBL" id="EDW04696.1"/>
    </source>
</evidence>
<proteinExistence type="predicted"/>
<dbReference type="STRING" id="7222.B4K2C8"/>
<evidence type="ECO:0000259" key="1">
    <source>
        <dbReference type="Pfam" id="PF17921"/>
    </source>
</evidence>
<dbReference type="InterPro" id="IPR041588">
    <property type="entry name" value="Integrase_H2C2"/>
</dbReference>
<gene>
    <name evidence="2" type="primary">Dgri\GH23680</name>
    <name evidence="2" type="ORF">Dgri_GH23680</name>
</gene>